<evidence type="ECO:0000256" key="1">
    <source>
        <dbReference type="SAM" id="MobiDB-lite"/>
    </source>
</evidence>
<feature type="compositionally biased region" description="Pro residues" evidence="1">
    <location>
        <begin position="58"/>
        <end position="67"/>
    </location>
</feature>
<dbReference type="GeneID" id="81358216"/>
<dbReference type="AlphaFoldDB" id="A0A9W9FGU6"/>
<dbReference type="Proteomes" id="UP001149074">
    <property type="component" value="Unassembled WGS sequence"/>
</dbReference>
<feature type="region of interest" description="Disordered" evidence="1">
    <location>
        <begin position="1"/>
        <end position="26"/>
    </location>
</feature>
<keyword evidence="3" id="KW-1185">Reference proteome</keyword>
<name>A0A9W9FGU6_9EURO</name>
<feature type="compositionally biased region" description="Polar residues" evidence="1">
    <location>
        <begin position="1"/>
        <end position="14"/>
    </location>
</feature>
<gene>
    <name evidence="2" type="ORF">N7532_006743</name>
</gene>
<proteinExistence type="predicted"/>
<organism evidence="2 3">
    <name type="scientific">Penicillium argentinense</name>
    <dbReference type="NCBI Taxonomy" id="1131581"/>
    <lineage>
        <taxon>Eukaryota</taxon>
        <taxon>Fungi</taxon>
        <taxon>Dikarya</taxon>
        <taxon>Ascomycota</taxon>
        <taxon>Pezizomycotina</taxon>
        <taxon>Eurotiomycetes</taxon>
        <taxon>Eurotiomycetidae</taxon>
        <taxon>Eurotiales</taxon>
        <taxon>Aspergillaceae</taxon>
        <taxon>Penicillium</taxon>
    </lineage>
</organism>
<reference evidence="2" key="1">
    <citation type="submission" date="2022-11" db="EMBL/GenBank/DDBJ databases">
        <authorList>
            <person name="Petersen C."/>
        </authorList>
    </citation>
    <scope>NUCLEOTIDE SEQUENCE</scope>
    <source>
        <strain evidence="2">IBT 30761</strain>
    </source>
</reference>
<reference evidence="2" key="2">
    <citation type="journal article" date="2023" name="IMA Fungus">
        <title>Comparative genomic study of the Penicillium genus elucidates a diverse pangenome and 15 lateral gene transfer events.</title>
        <authorList>
            <person name="Petersen C."/>
            <person name="Sorensen T."/>
            <person name="Nielsen M.R."/>
            <person name="Sondergaard T.E."/>
            <person name="Sorensen J.L."/>
            <person name="Fitzpatrick D.A."/>
            <person name="Frisvad J.C."/>
            <person name="Nielsen K.L."/>
        </authorList>
    </citation>
    <scope>NUCLEOTIDE SEQUENCE</scope>
    <source>
        <strain evidence="2">IBT 30761</strain>
    </source>
</reference>
<feature type="region of interest" description="Disordered" evidence="1">
    <location>
        <begin position="50"/>
        <end position="89"/>
    </location>
</feature>
<comment type="caution">
    <text evidence="2">The sequence shown here is derived from an EMBL/GenBank/DDBJ whole genome shotgun (WGS) entry which is preliminary data.</text>
</comment>
<feature type="compositionally biased region" description="Basic and acidic residues" evidence="1">
    <location>
        <begin position="71"/>
        <end position="87"/>
    </location>
</feature>
<accession>A0A9W9FGU6</accession>
<evidence type="ECO:0000313" key="3">
    <source>
        <dbReference type="Proteomes" id="UP001149074"/>
    </source>
</evidence>
<protein>
    <submittedName>
        <fullName evidence="2">Uncharacterized protein</fullName>
    </submittedName>
</protein>
<evidence type="ECO:0000313" key="2">
    <source>
        <dbReference type="EMBL" id="KAJ5099742.1"/>
    </source>
</evidence>
<sequence>MRPTLASQLRQPTADQRPYEMQRPEGAISRMRQLDIQREHHLQEWLNALTPNPITPTISPPRPPPGYQEPSPRKVDNIPTPREERPLLPKMPQQVSLIESIQQELFSRQLSVTADTSHFTRQTLSMLVNSQQPDIIYGPQADSLESDV</sequence>
<dbReference type="EMBL" id="JAPQKI010000005">
    <property type="protein sequence ID" value="KAJ5099742.1"/>
    <property type="molecule type" value="Genomic_DNA"/>
</dbReference>
<dbReference type="RefSeq" id="XP_056475396.1">
    <property type="nucleotide sequence ID" value="XM_056619237.1"/>
</dbReference>